<evidence type="ECO:0000256" key="4">
    <source>
        <dbReference type="ARBA" id="ARBA00023163"/>
    </source>
</evidence>
<dbReference type="SUPFAM" id="SSF53850">
    <property type="entry name" value="Periplasmic binding protein-like II"/>
    <property type="match status" value="1"/>
</dbReference>
<reference evidence="6 7" key="1">
    <citation type="submission" date="2024-03" db="EMBL/GenBank/DDBJ databases">
        <title>Aquirufa genome sequencing.</title>
        <authorList>
            <person name="Pitt A."/>
            <person name="Hahn M.W."/>
        </authorList>
    </citation>
    <scope>NUCLEOTIDE SEQUENCE [LARGE SCALE GENOMIC DNA]</scope>
    <source>
        <strain evidence="6 7">OSTEICH-129V</strain>
    </source>
</reference>
<evidence type="ECO:0000256" key="2">
    <source>
        <dbReference type="ARBA" id="ARBA00023015"/>
    </source>
</evidence>
<dbReference type="EMBL" id="JBBKXZ010000002">
    <property type="protein sequence ID" value="MFD3394526.1"/>
    <property type="molecule type" value="Genomic_DNA"/>
</dbReference>
<keyword evidence="4" id="KW-0804">Transcription</keyword>
<dbReference type="PRINTS" id="PR00039">
    <property type="entry name" value="HTHLYSR"/>
</dbReference>
<sequence length="297" mass="33440">MNIQQLEYILAVDQLKSFSKAADYCHVTQATLSAMVKKLEEQLDIVIFDRKANPIATTENGREVLVQAQQVVAHANALLSSSKAINQKIEGKVKLGIIPTIASSVLPLIMKPLVEKYPLLHLEIHEVTTNQLVKDLREGKLDVGILSTPISASDLETSLLYVEDLLLYGYMNGGEKQISKLALSQQRIFLLQEGHCLRDQIIQLCDLKKNKSLPANLSVESNTFDTLLNLVDTFQGMTLLPSLYVRQLSESRKQHLLNIIDGSLRREVSICYYRPYAKWNIIRRLQEEISELVTVGI</sequence>
<dbReference type="Proteomes" id="UP001598138">
    <property type="component" value="Unassembled WGS sequence"/>
</dbReference>
<evidence type="ECO:0000313" key="6">
    <source>
        <dbReference type="EMBL" id="MFD3394526.1"/>
    </source>
</evidence>
<dbReference type="InterPro" id="IPR000847">
    <property type="entry name" value="LysR_HTH_N"/>
</dbReference>
<comment type="caution">
    <text evidence="6">The sequence shown here is derived from an EMBL/GenBank/DDBJ whole genome shotgun (WGS) entry which is preliminary data.</text>
</comment>
<name>A0ABW6DCH6_9BACT</name>
<accession>A0ABW6DCH6</accession>
<dbReference type="InterPro" id="IPR005119">
    <property type="entry name" value="LysR_subst-bd"/>
</dbReference>
<dbReference type="PANTHER" id="PTHR30419">
    <property type="entry name" value="HTH-TYPE TRANSCRIPTIONAL REGULATOR YBHD"/>
    <property type="match status" value="1"/>
</dbReference>
<evidence type="ECO:0000256" key="1">
    <source>
        <dbReference type="ARBA" id="ARBA00009437"/>
    </source>
</evidence>
<organism evidence="6 7">
    <name type="scientific">Aquirufa avitistagni</name>
    <dbReference type="NCBI Taxonomy" id="3104728"/>
    <lineage>
        <taxon>Bacteria</taxon>
        <taxon>Pseudomonadati</taxon>
        <taxon>Bacteroidota</taxon>
        <taxon>Cytophagia</taxon>
        <taxon>Cytophagales</taxon>
        <taxon>Flectobacillaceae</taxon>
        <taxon>Aquirufa</taxon>
    </lineage>
</organism>
<keyword evidence="2" id="KW-0805">Transcription regulation</keyword>
<evidence type="ECO:0000259" key="5">
    <source>
        <dbReference type="PROSITE" id="PS50931"/>
    </source>
</evidence>
<keyword evidence="3" id="KW-0238">DNA-binding</keyword>
<dbReference type="InterPro" id="IPR050950">
    <property type="entry name" value="HTH-type_LysR_regulators"/>
</dbReference>
<dbReference type="Pfam" id="PF03466">
    <property type="entry name" value="LysR_substrate"/>
    <property type="match status" value="1"/>
</dbReference>
<evidence type="ECO:0000313" key="7">
    <source>
        <dbReference type="Proteomes" id="UP001598138"/>
    </source>
</evidence>
<dbReference type="PANTHER" id="PTHR30419:SF29">
    <property type="entry name" value="LYSR-FAMILY TRANSCRIPTIONAL REGULATOR"/>
    <property type="match status" value="1"/>
</dbReference>
<dbReference type="Pfam" id="PF00126">
    <property type="entry name" value="HTH_1"/>
    <property type="match status" value="1"/>
</dbReference>
<dbReference type="Gene3D" id="3.40.190.10">
    <property type="entry name" value="Periplasmic binding protein-like II"/>
    <property type="match status" value="2"/>
</dbReference>
<dbReference type="InterPro" id="IPR036388">
    <property type="entry name" value="WH-like_DNA-bd_sf"/>
</dbReference>
<protein>
    <submittedName>
        <fullName evidence="6">LysR substrate-binding domain-containing protein</fullName>
    </submittedName>
</protein>
<dbReference type="PROSITE" id="PS50931">
    <property type="entry name" value="HTH_LYSR"/>
    <property type="match status" value="1"/>
</dbReference>
<evidence type="ECO:0000256" key="3">
    <source>
        <dbReference type="ARBA" id="ARBA00023125"/>
    </source>
</evidence>
<dbReference type="RefSeq" id="WP_377983406.1">
    <property type="nucleotide sequence ID" value="NZ_JBBKXZ010000002.1"/>
</dbReference>
<feature type="domain" description="HTH lysR-type" evidence="5">
    <location>
        <begin position="1"/>
        <end position="58"/>
    </location>
</feature>
<dbReference type="InterPro" id="IPR036390">
    <property type="entry name" value="WH_DNA-bd_sf"/>
</dbReference>
<keyword evidence="7" id="KW-1185">Reference proteome</keyword>
<dbReference type="SUPFAM" id="SSF46785">
    <property type="entry name" value="Winged helix' DNA-binding domain"/>
    <property type="match status" value="1"/>
</dbReference>
<dbReference type="Gene3D" id="1.10.10.10">
    <property type="entry name" value="Winged helix-like DNA-binding domain superfamily/Winged helix DNA-binding domain"/>
    <property type="match status" value="1"/>
</dbReference>
<comment type="similarity">
    <text evidence="1">Belongs to the LysR transcriptional regulatory family.</text>
</comment>
<proteinExistence type="inferred from homology"/>
<gene>
    <name evidence="6" type="ORF">U0R10_07835</name>
</gene>